<evidence type="ECO:0000256" key="1">
    <source>
        <dbReference type="SAM" id="MobiDB-lite"/>
    </source>
</evidence>
<dbReference type="AlphaFoldDB" id="A0A6U6G569"/>
<sequence>MTSCGRMILSRAVPQTSAHLGARLNLQPRIEADSDSNSERIPDLSELPPYLRCCPTPTSCCSSSDPPPIVKKSLPRLWANNPCVSLDTRTATTASMVGKRARPHTDWYNSDDEDEDDAYASGSSDEEDGDRISRSSGSPARKSRRLCSPGRRRFHKDRKAASRKPSLVKFAEPLISAVHSRPRTSPRDKANLFYNSADQARFREEYRREVRERKSRALNQDEDDFSNDDEENKTDAVATIPSSRGASVHSDELPTTDMDNNEVSESSSSNDEDESDGESSDESLSGSSCHSDEEDSCQDED</sequence>
<feature type="compositionally biased region" description="Acidic residues" evidence="1">
    <location>
        <begin position="270"/>
        <end position="281"/>
    </location>
</feature>
<evidence type="ECO:0000313" key="2">
    <source>
        <dbReference type="EMBL" id="CAE2254004.1"/>
    </source>
</evidence>
<accession>A0A6U6G569</accession>
<organism evidence="3">
    <name type="scientific">Odontella aurita</name>
    <dbReference type="NCBI Taxonomy" id="265563"/>
    <lineage>
        <taxon>Eukaryota</taxon>
        <taxon>Sar</taxon>
        <taxon>Stramenopiles</taxon>
        <taxon>Ochrophyta</taxon>
        <taxon>Bacillariophyta</taxon>
        <taxon>Mediophyceae</taxon>
        <taxon>Biddulphiophycidae</taxon>
        <taxon>Eupodiscales</taxon>
        <taxon>Odontellaceae</taxon>
        <taxon>Odontella</taxon>
    </lineage>
</organism>
<dbReference type="EMBL" id="HBKQ01033419">
    <property type="protein sequence ID" value="CAE2254004.1"/>
    <property type="molecule type" value="Transcribed_RNA"/>
</dbReference>
<feature type="region of interest" description="Disordered" evidence="1">
    <location>
        <begin position="95"/>
        <end position="166"/>
    </location>
</feature>
<reference evidence="3" key="1">
    <citation type="submission" date="2021-01" db="EMBL/GenBank/DDBJ databases">
        <authorList>
            <person name="Corre E."/>
            <person name="Pelletier E."/>
            <person name="Niang G."/>
            <person name="Scheremetjew M."/>
            <person name="Finn R."/>
            <person name="Kale V."/>
            <person name="Holt S."/>
            <person name="Cochrane G."/>
            <person name="Meng A."/>
            <person name="Brown T."/>
            <person name="Cohen L."/>
        </authorList>
    </citation>
    <scope>NUCLEOTIDE SEQUENCE</scope>
    <source>
        <strain evidence="3">Isolate 1302-5</strain>
    </source>
</reference>
<dbReference type="EMBL" id="HBKQ01033420">
    <property type="protein sequence ID" value="CAE2254005.1"/>
    <property type="molecule type" value="Transcribed_RNA"/>
</dbReference>
<protein>
    <submittedName>
        <fullName evidence="3">Uncharacterized protein</fullName>
    </submittedName>
</protein>
<feature type="compositionally biased region" description="Acidic residues" evidence="1">
    <location>
        <begin position="292"/>
        <end position="301"/>
    </location>
</feature>
<feature type="compositionally biased region" description="Basic and acidic residues" evidence="1">
    <location>
        <begin position="200"/>
        <end position="212"/>
    </location>
</feature>
<feature type="compositionally biased region" description="Acidic residues" evidence="1">
    <location>
        <begin position="109"/>
        <end position="129"/>
    </location>
</feature>
<feature type="compositionally biased region" description="Basic residues" evidence="1">
    <location>
        <begin position="141"/>
        <end position="162"/>
    </location>
</feature>
<evidence type="ECO:0000313" key="3">
    <source>
        <dbReference type="EMBL" id="CAE2254005.1"/>
    </source>
</evidence>
<proteinExistence type="predicted"/>
<name>A0A6U6G569_9STRA</name>
<gene>
    <name evidence="2" type="ORF">OAUR00152_LOCUS22884</name>
    <name evidence="3" type="ORF">OAUR00152_LOCUS22885</name>
</gene>
<feature type="compositionally biased region" description="Acidic residues" evidence="1">
    <location>
        <begin position="220"/>
        <end position="232"/>
    </location>
</feature>
<feature type="region of interest" description="Disordered" evidence="1">
    <location>
        <begin position="197"/>
        <end position="301"/>
    </location>
</feature>